<proteinExistence type="predicted"/>
<dbReference type="Proteomes" id="UP000603904">
    <property type="component" value="Unassembled WGS sequence"/>
</dbReference>
<gene>
    <name evidence="1" type="ORF">Mco01_45960</name>
</gene>
<evidence type="ECO:0000313" key="2">
    <source>
        <dbReference type="Proteomes" id="UP000603904"/>
    </source>
</evidence>
<dbReference type="Gene3D" id="3.30.460.40">
    <property type="match status" value="1"/>
</dbReference>
<keyword evidence="2" id="KW-1185">Reference proteome</keyword>
<dbReference type="EMBL" id="BOOC01000023">
    <property type="protein sequence ID" value="GIH41596.1"/>
    <property type="molecule type" value="Genomic_DNA"/>
</dbReference>
<accession>A0ABQ4G3D9</accession>
<dbReference type="Pfam" id="PF10706">
    <property type="entry name" value="Aminoglyc_resit"/>
    <property type="match status" value="1"/>
</dbReference>
<dbReference type="InterPro" id="IPR019646">
    <property type="entry name" value="Aminoglyc_AdlTrfase"/>
</dbReference>
<sequence>MALLRGAGCEVWIGGGWGVDALLGRVTREHHDLDLAHRADQEAVVVATLERAGYAETGDALPGRPVRFVMRDSYGREIDLHPITFGPDGSGVQPADESGGVFAYPADCFVVGAVGGARVPCLSADQQARFHQGYEPRERDLHDMARLSEAYGVAAAF</sequence>
<comment type="caution">
    <text evidence="1">The sequence shown here is derived from an EMBL/GenBank/DDBJ whole genome shotgun (WGS) entry which is preliminary data.</text>
</comment>
<reference evidence="1 2" key="1">
    <citation type="submission" date="2021-01" db="EMBL/GenBank/DDBJ databases">
        <title>Whole genome shotgun sequence of Microbispora corallina NBRC 16416.</title>
        <authorList>
            <person name="Komaki H."/>
            <person name="Tamura T."/>
        </authorList>
    </citation>
    <scope>NUCLEOTIDE SEQUENCE [LARGE SCALE GENOMIC DNA]</scope>
    <source>
        <strain evidence="1 2">NBRC 16416</strain>
    </source>
</reference>
<organism evidence="1 2">
    <name type="scientific">Microbispora corallina</name>
    <dbReference type="NCBI Taxonomy" id="83302"/>
    <lineage>
        <taxon>Bacteria</taxon>
        <taxon>Bacillati</taxon>
        <taxon>Actinomycetota</taxon>
        <taxon>Actinomycetes</taxon>
        <taxon>Streptosporangiales</taxon>
        <taxon>Streptosporangiaceae</taxon>
        <taxon>Microbispora</taxon>
    </lineage>
</organism>
<name>A0ABQ4G3D9_9ACTN</name>
<evidence type="ECO:0000313" key="1">
    <source>
        <dbReference type="EMBL" id="GIH41596.1"/>
    </source>
</evidence>
<protein>
    <submittedName>
        <fullName evidence="1">Aminoglycoside nucleotidyltransferase</fullName>
    </submittedName>
</protein>